<dbReference type="GO" id="GO:0008168">
    <property type="term" value="F:methyltransferase activity"/>
    <property type="evidence" value="ECO:0007669"/>
    <property type="project" value="UniProtKB-KW"/>
</dbReference>
<gene>
    <name evidence="9" type="ORF">EPA99_17535</name>
</gene>
<dbReference type="GO" id="GO:0046872">
    <property type="term" value="F:metal ion binding"/>
    <property type="evidence" value="ECO:0007669"/>
    <property type="project" value="UniProtKB-KW"/>
</dbReference>
<feature type="domain" description="SET" evidence="8">
    <location>
        <begin position="3"/>
        <end position="122"/>
    </location>
</feature>
<evidence type="ECO:0000256" key="3">
    <source>
        <dbReference type="ARBA" id="ARBA00022603"/>
    </source>
</evidence>
<dbReference type="PANTHER" id="PTHR46223">
    <property type="entry name" value="HISTONE-LYSINE N-METHYLTRANSFERASE SUV39H"/>
    <property type="match status" value="1"/>
</dbReference>
<keyword evidence="3" id="KW-0489">Methyltransferase</keyword>
<dbReference type="EMBL" id="SAWZ01000013">
    <property type="protein sequence ID" value="RXQ99926.1"/>
    <property type="molecule type" value="Genomic_DNA"/>
</dbReference>
<evidence type="ECO:0000313" key="9">
    <source>
        <dbReference type="EMBL" id="RXQ99926.1"/>
    </source>
</evidence>
<dbReference type="Gene3D" id="2.170.270.10">
    <property type="entry name" value="SET domain"/>
    <property type="match status" value="1"/>
</dbReference>
<keyword evidence="2" id="KW-0158">Chromosome</keyword>
<sequence>MPRRLEVRNSAIHGRGVFALQPIAAQRYIARYGGVLRTHEEAELTDLHGIDSGHTFLFSLNDRYLLDATRSRCSAKWFNHSCKPNCESVLIEHRGRNRRLDRIAFRTIADIQVGDELTLDYGIQLPQKPTARLKAIWRCLCGHSTCKGTMLSCPDK</sequence>
<dbReference type="Proteomes" id="UP000289784">
    <property type="component" value="Unassembled WGS sequence"/>
</dbReference>
<evidence type="ECO:0000313" key="10">
    <source>
        <dbReference type="Proteomes" id="UP000289784"/>
    </source>
</evidence>
<dbReference type="SMART" id="SM00317">
    <property type="entry name" value="SET"/>
    <property type="match status" value="1"/>
</dbReference>
<proteinExistence type="predicted"/>
<keyword evidence="5" id="KW-0949">S-adenosyl-L-methionine</keyword>
<dbReference type="SUPFAM" id="SSF82199">
    <property type="entry name" value="SET domain"/>
    <property type="match status" value="1"/>
</dbReference>
<evidence type="ECO:0000256" key="2">
    <source>
        <dbReference type="ARBA" id="ARBA00022454"/>
    </source>
</evidence>
<dbReference type="Pfam" id="PF00856">
    <property type="entry name" value="SET"/>
    <property type="match status" value="1"/>
</dbReference>
<dbReference type="InterPro" id="IPR001214">
    <property type="entry name" value="SET_dom"/>
</dbReference>
<evidence type="ECO:0000256" key="5">
    <source>
        <dbReference type="ARBA" id="ARBA00022691"/>
    </source>
</evidence>
<name>A0A4Q1JRD5_9GAMM</name>
<comment type="subcellular location">
    <subcellularLocation>
        <location evidence="1">Chromosome</location>
    </subcellularLocation>
</comment>
<dbReference type="PANTHER" id="PTHR46223:SF3">
    <property type="entry name" value="HISTONE-LYSINE N-METHYLTRANSFERASE SET-23"/>
    <property type="match status" value="1"/>
</dbReference>
<evidence type="ECO:0000256" key="1">
    <source>
        <dbReference type="ARBA" id="ARBA00004286"/>
    </source>
</evidence>
<protein>
    <submittedName>
        <fullName evidence="9">SET domain-containing protein</fullName>
    </submittedName>
</protein>
<dbReference type="InterPro" id="IPR046341">
    <property type="entry name" value="SET_dom_sf"/>
</dbReference>
<dbReference type="PROSITE" id="PS50280">
    <property type="entry name" value="SET"/>
    <property type="match status" value="1"/>
</dbReference>
<evidence type="ECO:0000256" key="7">
    <source>
        <dbReference type="ARBA" id="ARBA00022833"/>
    </source>
</evidence>
<dbReference type="InterPro" id="IPR050973">
    <property type="entry name" value="H3K9_Histone-Lys_N-MTase"/>
</dbReference>
<dbReference type="GO" id="GO:0005694">
    <property type="term" value="C:chromosome"/>
    <property type="evidence" value="ECO:0007669"/>
    <property type="project" value="UniProtKB-SubCell"/>
</dbReference>
<keyword evidence="10" id="KW-1185">Reference proteome</keyword>
<comment type="caution">
    <text evidence="9">The sequence shown here is derived from an EMBL/GenBank/DDBJ whole genome shotgun (WGS) entry which is preliminary data.</text>
</comment>
<dbReference type="OrthoDB" id="9790349at2"/>
<dbReference type="AlphaFoldDB" id="A0A4Q1JRD5"/>
<evidence type="ECO:0000256" key="6">
    <source>
        <dbReference type="ARBA" id="ARBA00022723"/>
    </source>
</evidence>
<keyword evidence="4" id="KW-0808">Transferase</keyword>
<evidence type="ECO:0000259" key="8">
    <source>
        <dbReference type="PROSITE" id="PS50280"/>
    </source>
</evidence>
<keyword evidence="6" id="KW-0479">Metal-binding</keyword>
<reference evidence="9 10" key="1">
    <citation type="submission" date="2019-01" db="EMBL/GenBank/DDBJ databases">
        <title>Pseudoxanthomonas composti sp. nov., isolated from compost.</title>
        <authorList>
            <person name="Yang G."/>
        </authorList>
    </citation>
    <scope>NUCLEOTIDE SEQUENCE [LARGE SCALE GENOMIC DNA]</scope>
    <source>
        <strain evidence="9 10">GSS15</strain>
    </source>
</reference>
<evidence type="ECO:0000256" key="4">
    <source>
        <dbReference type="ARBA" id="ARBA00022679"/>
    </source>
</evidence>
<keyword evidence="7" id="KW-0862">Zinc</keyword>
<dbReference type="GO" id="GO:0032259">
    <property type="term" value="P:methylation"/>
    <property type="evidence" value="ECO:0007669"/>
    <property type="project" value="UniProtKB-KW"/>
</dbReference>
<organism evidence="9 10">
    <name type="scientific">Pseudoxanthomonas composti</name>
    <dbReference type="NCBI Taxonomy" id="2137479"/>
    <lineage>
        <taxon>Bacteria</taxon>
        <taxon>Pseudomonadati</taxon>
        <taxon>Pseudomonadota</taxon>
        <taxon>Gammaproteobacteria</taxon>
        <taxon>Lysobacterales</taxon>
        <taxon>Lysobacteraceae</taxon>
        <taxon>Pseudoxanthomonas</taxon>
    </lineage>
</organism>
<accession>A0A4Q1JRD5</accession>